<name>A0A7J7JRT0_BUGNE</name>
<dbReference type="EMBL" id="VXIV02001930">
    <property type="protein sequence ID" value="KAF6028623.1"/>
    <property type="molecule type" value="Genomic_DNA"/>
</dbReference>
<organism evidence="2 3">
    <name type="scientific">Bugula neritina</name>
    <name type="common">Brown bryozoan</name>
    <name type="synonym">Sertularia neritina</name>
    <dbReference type="NCBI Taxonomy" id="10212"/>
    <lineage>
        <taxon>Eukaryota</taxon>
        <taxon>Metazoa</taxon>
        <taxon>Spiralia</taxon>
        <taxon>Lophotrochozoa</taxon>
        <taxon>Bryozoa</taxon>
        <taxon>Gymnolaemata</taxon>
        <taxon>Cheilostomatida</taxon>
        <taxon>Flustrina</taxon>
        <taxon>Buguloidea</taxon>
        <taxon>Bugulidae</taxon>
        <taxon>Bugula</taxon>
    </lineage>
</organism>
<protein>
    <submittedName>
        <fullName evidence="2">Uncharacterized protein</fullName>
    </submittedName>
</protein>
<sequence>MPQEPAQICGNDAMNVMPQGPAKQQKWYQDTMPQEPAQTCGNDAMNNAIPQELHQIRQIPLTNLDHVNRNGNESLLHTYRTMT</sequence>
<dbReference type="AlphaFoldDB" id="A0A7J7JRT0"/>
<dbReference type="Proteomes" id="UP000593567">
    <property type="component" value="Unassembled WGS sequence"/>
</dbReference>
<accession>A0A7J7JRT0</accession>
<evidence type="ECO:0000313" key="2">
    <source>
        <dbReference type="EMBL" id="KAF6028623.1"/>
    </source>
</evidence>
<gene>
    <name evidence="2" type="ORF">EB796_013059</name>
</gene>
<proteinExistence type="predicted"/>
<evidence type="ECO:0000256" key="1">
    <source>
        <dbReference type="SAM" id="MobiDB-lite"/>
    </source>
</evidence>
<feature type="region of interest" description="Disordered" evidence="1">
    <location>
        <begin position="1"/>
        <end position="22"/>
    </location>
</feature>
<keyword evidence="3" id="KW-1185">Reference proteome</keyword>
<evidence type="ECO:0000313" key="3">
    <source>
        <dbReference type="Proteomes" id="UP000593567"/>
    </source>
</evidence>
<comment type="caution">
    <text evidence="2">The sequence shown here is derived from an EMBL/GenBank/DDBJ whole genome shotgun (WGS) entry which is preliminary data.</text>
</comment>
<reference evidence="2" key="1">
    <citation type="submission" date="2020-06" db="EMBL/GenBank/DDBJ databases">
        <title>Draft genome of Bugula neritina, a colonial animal packing powerful symbionts and potential medicines.</title>
        <authorList>
            <person name="Rayko M."/>
        </authorList>
    </citation>
    <scope>NUCLEOTIDE SEQUENCE [LARGE SCALE GENOMIC DNA]</scope>
    <source>
        <strain evidence="2">Kwan_BN1</strain>
    </source>
</reference>